<dbReference type="EMBL" id="JAUHQA010000001">
    <property type="protein sequence ID" value="MDN4479908.1"/>
    <property type="molecule type" value="Genomic_DNA"/>
</dbReference>
<evidence type="ECO:0000313" key="2">
    <source>
        <dbReference type="Proteomes" id="UP001172708"/>
    </source>
</evidence>
<reference evidence="1" key="1">
    <citation type="submission" date="2023-06" db="EMBL/GenBank/DDBJ databases">
        <title>Egi l300058.</title>
        <authorList>
            <person name="Gao L."/>
            <person name="Fang B.-Z."/>
            <person name="Li W.-J."/>
        </authorList>
    </citation>
    <scope>NUCLEOTIDE SEQUENCE</scope>
    <source>
        <strain evidence="1">EGI L300058</strain>
    </source>
</reference>
<dbReference type="RefSeq" id="WP_301141152.1">
    <property type="nucleotide sequence ID" value="NZ_JAUHQA010000001.1"/>
</dbReference>
<accession>A0ABT8GEP3</accession>
<organism evidence="1 2">
    <name type="scientific">Demequina muriae</name>
    <dbReference type="NCBI Taxonomy" id="3051664"/>
    <lineage>
        <taxon>Bacteria</taxon>
        <taxon>Bacillati</taxon>
        <taxon>Actinomycetota</taxon>
        <taxon>Actinomycetes</taxon>
        <taxon>Micrococcales</taxon>
        <taxon>Demequinaceae</taxon>
        <taxon>Demequina</taxon>
    </lineage>
</organism>
<keyword evidence="2" id="KW-1185">Reference proteome</keyword>
<name>A0ABT8GEP3_9MICO</name>
<proteinExistence type="predicted"/>
<evidence type="ECO:0000313" key="1">
    <source>
        <dbReference type="EMBL" id="MDN4479908.1"/>
    </source>
</evidence>
<protein>
    <submittedName>
        <fullName evidence="1">Uncharacterized protein</fullName>
    </submittedName>
</protein>
<comment type="caution">
    <text evidence="1">The sequence shown here is derived from an EMBL/GenBank/DDBJ whole genome shotgun (WGS) entry which is preliminary data.</text>
</comment>
<dbReference type="Proteomes" id="UP001172708">
    <property type="component" value="Unassembled WGS sequence"/>
</dbReference>
<gene>
    <name evidence="1" type="ORF">QQX02_03100</name>
</gene>
<sequence length="98" mass="10517">MPMLEPKDQTNATNAEFIATVCTKCPLLRDWPHADVLGLAANVATLAYGDDLPAVWSLLDGVGMDRHQGRAFAREVLVSLYPAAVSIPAHSEPDGEDT</sequence>